<evidence type="ECO:0000313" key="2">
    <source>
        <dbReference type="Proteomes" id="UP000232638"/>
    </source>
</evidence>
<dbReference type="RefSeq" id="WP_100921801.1">
    <property type="nucleotide sequence ID" value="NZ_CP020370.1"/>
</dbReference>
<dbReference type="KEGG" id="tsy:THSYN_26495"/>
<evidence type="ECO:0000313" key="1">
    <source>
        <dbReference type="EMBL" id="AUB84135.1"/>
    </source>
</evidence>
<gene>
    <name evidence="1" type="ORF">THSYN_26495</name>
</gene>
<evidence type="ECO:0008006" key="3">
    <source>
        <dbReference type="Google" id="ProtNLM"/>
    </source>
</evidence>
<sequence>MTARVLLDLNLPAFQDDLLALEVTQIRLILKTLRKVRALDWAAVYRDPGLKWEQIKGEPGLFTIRLSRACRALVVREGDAMRFVAVHADHDQTYGRK</sequence>
<proteinExistence type="predicted"/>
<reference evidence="1 2" key="1">
    <citation type="submission" date="2017-03" db="EMBL/GenBank/DDBJ databases">
        <title>Complete genome sequence of Candidatus 'Thiodictyon syntrophicum' sp. nov. strain Cad16T, a photolithoautotroph purple sulfur bacterium isolated from an alpine meromictic lake.</title>
        <authorList>
            <person name="Luedin S.M."/>
            <person name="Pothier J.F."/>
            <person name="Danza F."/>
            <person name="Storelli N."/>
            <person name="Wittwer M."/>
            <person name="Tonolla M."/>
        </authorList>
    </citation>
    <scope>NUCLEOTIDE SEQUENCE [LARGE SCALE GENOMIC DNA]</scope>
    <source>
        <strain evidence="1 2">Cad16T</strain>
    </source>
</reference>
<protein>
    <recommendedName>
        <fullName evidence="3">Cytotoxic translational repressor of toxin-antitoxin stability system</fullName>
    </recommendedName>
</protein>
<dbReference type="AlphaFoldDB" id="A0A2K8UF15"/>
<accession>A0A2K8UF15</accession>
<name>A0A2K8UF15_9GAMM</name>
<dbReference type="Proteomes" id="UP000232638">
    <property type="component" value="Chromosome"/>
</dbReference>
<dbReference type="EMBL" id="CP020370">
    <property type="protein sequence ID" value="AUB84135.1"/>
    <property type="molecule type" value="Genomic_DNA"/>
</dbReference>
<keyword evidence="2" id="KW-1185">Reference proteome</keyword>
<dbReference type="OrthoDB" id="425602at2"/>
<organism evidence="1 2">
    <name type="scientific">Candidatus Thiodictyon syntrophicum</name>
    <dbReference type="NCBI Taxonomy" id="1166950"/>
    <lineage>
        <taxon>Bacteria</taxon>
        <taxon>Pseudomonadati</taxon>
        <taxon>Pseudomonadota</taxon>
        <taxon>Gammaproteobacteria</taxon>
        <taxon>Chromatiales</taxon>
        <taxon>Chromatiaceae</taxon>
        <taxon>Thiodictyon</taxon>
    </lineage>
</organism>